<evidence type="ECO:0000259" key="2">
    <source>
        <dbReference type="Pfam" id="PF21788"/>
    </source>
</evidence>
<dbReference type="InterPro" id="IPR048367">
    <property type="entry name" value="TNP-like_RNaseH_C"/>
</dbReference>
<dbReference type="Proteomes" id="UP000478052">
    <property type="component" value="Unassembled WGS sequence"/>
</dbReference>
<keyword evidence="5" id="KW-1185">Reference proteome</keyword>
<feature type="non-terminal residue" evidence="4">
    <location>
        <position position="1"/>
    </location>
</feature>
<dbReference type="EMBL" id="VUJU01011134">
    <property type="protein sequence ID" value="KAF0711873.1"/>
    <property type="molecule type" value="Genomic_DNA"/>
</dbReference>
<comment type="caution">
    <text evidence="4">The sequence shown here is derived from an EMBL/GenBank/DDBJ whole genome shotgun (WGS) entry which is preliminary data.</text>
</comment>
<evidence type="ECO:0000313" key="5">
    <source>
        <dbReference type="Proteomes" id="UP000478052"/>
    </source>
</evidence>
<evidence type="ECO:0000313" key="4">
    <source>
        <dbReference type="EMBL" id="KAF0711873.1"/>
    </source>
</evidence>
<protein>
    <submittedName>
        <fullName evidence="4">THAP-type domain-containing protein</fullName>
    </submittedName>
</protein>
<dbReference type="Pfam" id="PF21789">
    <property type="entry name" value="TNP-like_RNaseH_C"/>
    <property type="match status" value="1"/>
</dbReference>
<dbReference type="InterPro" id="IPR048365">
    <property type="entry name" value="TNP-like_RNaseH_N"/>
</dbReference>
<dbReference type="PANTHER" id="PTHR47577">
    <property type="entry name" value="THAP DOMAIN-CONTAINING PROTEIN 6"/>
    <property type="match status" value="1"/>
</dbReference>
<feature type="domain" description="Transposable element P transposase-like GTP-binding insertion" evidence="2">
    <location>
        <begin position="520"/>
        <end position="631"/>
    </location>
</feature>
<dbReference type="InterPro" id="IPR048366">
    <property type="entry name" value="TNP-like_GBD"/>
</dbReference>
<dbReference type="OrthoDB" id="6613714at2759"/>
<dbReference type="Pfam" id="PF21787">
    <property type="entry name" value="TNP-like_RNaseH_N"/>
    <property type="match status" value="1"/>
</dbReference>
<feature type="domain" description="Transposable element P transposase-like RNase H C-terminal" evidence="3">
    <location>
        <begin position="706"/>
        <end position="743"/>
    </location>
</feature>
<sequence>KGAVPTVMLNLIKSCEENQNQKFSAMPIVEKTSWSDENNSCVNVSTHKMDINDSTVASTSHQSTSLIVEENNMSISKTDESMSIVYHSRYDQEPIFYALVDKQNNVKLPPKWFKDISINEWNKKLTVSFFKLSNYNINYQHSIEKELLVTQDSELIIHVFNEKITKEQKHILFPSISTPTENKTIENLESIIKTLDSLNVCYGAIPVKNYPDIKESFGQQYQNINGFWKHSSCSKILPENRQQVLRSNNKIIQLKFDLNLLQNKINEMSSNELTKRIEDSGIPKCQSELIHEIFAAAKYKNPKNRHYSESWMILCLLFQIRSPSGYKFLRDQNVLPLPCVNTIRKHLLAFKSECGFDNTFFKLLKKKFSNKTQQQRTGVLLLDEIFLRTSINVKTRTLTYSGLEDFGGEIENKVNSSELADHGLVFMWKSLGDDVTQPIAVFASKGSVKGIDLAQLVVKAIILLENADLQVVALTCDGASTNKTMLKILNVTGNKTEFKNYFQNPFNENRKIYVFSDAPHAIKNVRNRLFQNKQSKIHPSKSSIKWDHCSQVLKCETKTMLKICPKITRQHIELNNMTKMKVKFATQVFSNSMAVGIQFYREQNINDLKDSSETQNFTLRMNNMFDVLNRKFAAEGIRKNSNDLEVLKQNLQWLDEWEKNLEDGLIQEKEFLTKTTAESLRLTLKSTIDLVLFLLEDCSFTYVLTSKLNQDSLELIINFFGIIRQTSGPNDHPTTPTFLQLYRLLSVCSLVKPPKSGNCTVVDDMDYTPSVTLTELNNAIKSNDESFVREAKIEKLKNYIDKVVEEGKWDMDDVFRETNFNDDTTFN</sequence>
<feature type="domain" description="Transposable element P transposase-like RNase H" evidence="1">
    <location>
        <begin position="353"/>
        <end position="489"/>
    </location>
</feature>
<organism evidence="4 5">
    <name type="scientific">Aphis craccivora</name>
    <name type="common">Cowpea aphid</name>
    <dbReference type="NCBI Taxonomy" id="307492"/>
    <lineage>
        <taxon>Eukaryota</taxon>
        <taxon>Metazoa</taxon>
        <taxon>Ecdysozoa</taxon>
        <taxon>Arthropoda</taxon>
        <taxon>Hexapoda</taxon>
        <taxon>Insecta</taxon>
        <taxon>Pterygota</taxon>
        <taxon>Neoptera</taxon>
        <taxon>Paraneoptera</taxon>
        <taxon>Hemiptera</taxon>
        <taxon>Sternorrhyncha</taxon>
        <taxon>Aphidomorpha</taxon>
        <taxon>Aphidoidea</taxon>
        <taxon>Aphididae</taxon>
        <taxon>Aphidini</taxon>
        <taxon>Aphis</taxon>
        <taxon>Aphis</taxon>
    </lineage>
</organism>
<dbReference type="AlphaFoldDB" id="A0A6G0VWC0"/>
<gene>
    <name evidence="4" type="ORF">FWK35_00025702</name>
</gene>
<name>A0A6G0VWC0_APHCR</name>
<accession>A0A6G0VWC0</accession>
<proteinExistence type="predicted"/>
<evidence type="ECO:0000259" key="3">
    <source>
        <dbReference type="Pfam" id="PF21789"/>
    </source>
</evidence>
<evidence type="ECO:0000259" key="1">
    <source>
        <dbReference type="Pfam" id="PF21787"/>
    </source>
</evidence>
<dbReference type="PANTHER" id="PTHR47577:SF2">
    <property type="entry name" value="THAP DOMAIN CONTAINING 9"/>
    <property type="match status" value="1"/>
</dbReference>
<reference evidence="4 5" key="1">
    <citation type="submission" date="2019-08" db="EMBL/GenBank/DDBJ databases">
        <title>Whole genome of Aphis craccivora.</title>
        <authorList>
            <person name="Voronova N.V."/>
            <person name="Shulinski R.S."/>
            <person name="Bandarenka Y.V."/>
            <person name="Zhorov D.G."/>
            <person name="Warner D."/>
        </authorList>
    </citation>
    <scope>NUCLEOTIDE SEQUENCE [LARGE SCALE GENOMIC DNA]</scope>
    <source>
        <strain evidence="4">180601</strain>
        <tissue evidence="4">Whole Body</tissue>
    </source>
</reference>
<feature type="non-terminal residue" evidence="4">
    <location>
        <position position="827"/>
    </location>
</feature>
<dbReference type="Pfam" id="PF21788">
    <property type="entry name" value="TNP-like_GBD"/>
    <property type="match status" value="1"/>
</dbReference>